<dbReference type="InterPro" id="IPR047089">
    <property type="entry name" value="Asp-tRNA-ligase_1_N"/>
</dbReference>
<dbReference type="Gene3D" id="3.30.930.10">
    <property type="entry name" value="Bira Bifunctional Protein, Domain 2"/>
    <property type="match status" value="1"/>
</dbReference>
<feature type="binding site" evidence="7">
    <location>
        <position position="453"/>
    </location>
    <ligand>
        <name>L-aspartate</name>
        <dbReference type="ChEBI" id="CHEBI:29991"/>
    </ligand>
</feature>
<dbReference type="InterPro" id="IPR029351">
    <property type="entry name" value="GAD_dom"/>
</dbReference>
<dbReference type="GO" id="GO:0005737">
    <property type="term" value="C:cytoplasm"/>
    <property type="evidence" value="ECO:0007669"/>
    <property type="project" value="UniProtKB-SubCell"/>
</dbReference>
<dbReference type="SUPFAM" id="SSF50249">
    <property type="entry name" value="Nucleic acid-binding proteins"/>
    <property type="match status" value="1"/>
</dbReference>
<feature type="binding site" evidence="7">
    <location>
        <position position="180"/>
    </location>
    <ligand>
        <name>L-aspartate</name>
        <dbReference type="ChEBI" id="CHEBI:29991"/>
    </ligand>
</feature>
<dbReference type="InterPro" id="IPR006195">
    <property type="entry name" value="aa-tRNA-synth_II"/>
</dbReference>
<dbReference type="GO" id="GO:0050560">
    <property type="term" value="F:aspartate-tRNA(Asn) ligase activity"/>
    <property type="evidence" value="ECO:0007669"/>
    <property type="project" value="UniProtKB-EC"/>
</dbReference>
<dbReference type="Pfam" id="PF02938">
    <property type="entry name" value="GAD"/>
    <property type="match status" value="1"/>
</dbReference>
<evidence type="ECO:0000256" key="2">
    <source>
        <dbReference type="ARBA" id="ARBA00022598"/>
    </source>
</evidence>
<dbReference type="GO" id="GO:0004815">
    <property type="term" value="F:aspartate-tRNA ligase activity"/>
    <property type="evidence" value="ECO:0007669"/>
    <property type="project" value="UniProtKB-UniRule"/>
</dbReference>
<comment type="catalytic activity">
    <reaction evidence="7">
        <text>tRNA(Asx) + L-aspartate + ATP = L-aspartyl-tRNA(Asx) + AMP + diphosphate</text>
        <dbReference type="Rhea" id="RHEA:18349"/>
        <dbReference type="Rhea" id="RHEA-COMP:9710"/>
        <dbReference type="Rhea" id="RHEA-COMP:9711"/>
        <dbReference type="ChEBI" id="CHEBI:29991"/>
        <dbReference type="ChEBI" id="CHEBI:30616"/>
        <dbReference type="ChEBI" id="CHEBI:33019"/>
        <dbReference type="ChEBI" id="CHEBI:78442"/>
        <dbReference type="ChEBI" id="CHEBI:78516"/>
        <dbReference type="ChEBI" id="CHEBI:456215"/>
        <dbReference type="EC" id="6.1.1.23"/>
    </reaction>
</comment>
<keyword evidence="5 7" id="KW-0648">Protein biosynthesis</keyword>
<evidence type="ECO:0000256" key="4">
    <source>
        <dbReference type="ARBA" id="ARBA00022840"/>
    </source>
</evidence>
<keyword evidence="4 7" id="KW-0067">ATP-binding</keyword>
<keyword evidence="2 7" id="KW-0436">Ligase</keyword>
<keyword evidence="3 7" id="KW-0547">Nucleotide-binding</keyword>
<dbReference type="EMBL" id="LN879502">
    <property type="protein sequence ID" value="CUI17594.1"/>
    <property type="molecule type" value="Genomic_DNA"/>
</dbReference>
<dbReference type="PROSITE" id="PS50862">
    <property type="entry name" value="AA_TRNA_LIGASE_II"/>
    <property type="match status" value="1"/>
</dbReference>
<evidence type="ECO:0000256" key="5">
    <source>
        <dbReference type="ARBA" id="ARBA00022917"/>
    </source>
</evidence>
<dbReference type="FunCoup" id="A0A0U5JFI1">
    <property type="interactions" value="439"/>
</dbReference>
<dbReference type="HAMAP" id="MF_00044">
    <property type="entry name" value="Asp_tRNA_synth_type1"/>
    <property type="match status" value="1"/>
</dbReference>
<gene>
    <name evidence="7 9" type="primary">aspS</name>
    <name evidence="9" type="ORF">PNK_1990</name>
</gene>
<dbReference type="CDD" id="cd00777">
    <property type="entry name" value="AspRS_core"/>
    <property type="match status" value="1"/>
</dbReference>
<dbReference type="STRING" id="389348.PNK_1990"/>
<dbReference type="InterPro" id="IPR004524">
    <property type="entry name" value="Asp-tRNA-ligase_1"/>
</dbReference>
<feature type="site" description="Important for tRNA non-discrimination" evidence="7">
    <location>
        <position position="35"/>
    </location>
</feature>
<dbReference type="InterPro" id="IPR002312">
    <property type="entry name" value="Asp/Asn-tRNA-synth_IIb"/>
</dbReference>
<feature type="binding site" evidence="7">
    <location>
        <position position="235"/>
    </location>
    <ligand>
        <name>ATP</name>
        <dbReference type="ChEBI" id="CHEBI:30616"/>
    </ligand>
</feature>
<evidence type="ECO:0000259" key="8">
    <source>
        <dbReference type="PROSITE" id="PS50862"/>
    </source>
</evidence>
<dbReference type="GO" id="GO:0003676">
    <property type="term" value="F:nucleic acid binding"/>
    <property type="evidence" value="ECO:0007669"/>
    <property type="project" value="InterPro"/>
</dbReference>
<dbReference type="InterPro" id="IPR045864">
    <property type="entry name" value="aa-tRNA-synth_II/BPL/LPL"/>
</dbReference>
<sequence>MMFDYRRTHTCGALRKEDINAQVTLSGWVNRRRDHGGLIFIDLRDRFGLTQLVFDPIKSPNAHAAAEKLRSEWVISIKGTVIPRQEGMANPKLPTGDIEILVHEMEILSKAKTPPFSVSDELIDVNEELRLKYRYLDIRRGDVAKKLITRHQAMLAIRKHLDAQGFLEISTPILGKSTPEGARDYLVPSRIYPGLFYALPQSPQIFKQLLMVSGMDRYFQIAQCFRDEDLRADRQPEFTQVDMEMSFGTPEDLMPIIEGLIKVVFKACSNIDVPTPFRRLTHETCMEKYGCDRPDMRFGMELHNLNAIAAKSTFSVFLDQLRVNGIIKGFCVKGGAELSRKAIDEYTDFVGRLGIKGLAWIKRQDTGLSSSIVKFFPEDVQQELIAEMQMEVGDLIFMVADAPARTNQALDHLRRKVARDRGLVDPHHYEFLWVTDFPLFSWNEEEGRLQSEHHPFTSPNLEDIHLFETEPLKMRSSGYDIVLNGYEIGGGSQRIHNSELQQKIFEILKLSPEELETKFGFFLEALSYGTPPHLGIALGLDRLIMILTQTENIRDVIAFPKTQKASDLMMECPSKVATEQLKELEIRVPDAQFSWT</sequence>
<keyword evidence="6 7" id="KW-0030">Aminoacyl-tRNA synthetase</keyword>
<dbReference type="KEGG" id="pnl:PNK_1990"/>
<reference evidence="10" key="1">
    <citation type="submission" date="2015-09" db="EMBL/GenBank/DDBJ databases">
        <authorList>
            <person name="Bertelli C."/>
        </authorList>
    </citation>
    <scope>NUCLEOTIDE SEQUENCE [LARGE SCALE GENOMIC DNA]</scope>
    <source>
        <strain evidence="10">KNic</strain>
    </source>
</reference>
<feature type="binding site" evidence="7">
    <location>
        <position position="487"/>
    </location>
    <ligand>
        <name>ATP</name>
        <dbReference type="ChEBI" id="CHEBI:30616"/>
    </ligand>
</feature>
<evidence type="ECO:0000256" key="6">
    <source>
        <dbReference type="ARBA" id="ARBA00023146"/>
    </source>
</evidence>
<dbReference type="NCBIfam" id="NF001750">
    <property type="entry name" value="PRK00476.1"/>
    <property type="match status" value="1"/>
</dbReference>
<dbReference type="GO" id="GO:0006422">
    <property type="term" value="P:aspartyl-tRNA aminoacylation"/>
    <property type="evidence" value="ECO:0007669"/>
    <property type="project" value="UniProtKB-UniRule"/>
</dbReference>
<dbReference type="SUPFAM" id="SSF55681">
    <property type="entry name" value="Class II aaRS and biotin synthetases"/>
    <property type="match status" value="1"/>
</dbReference>
<keyword evidence="10" id="KW-1185">Reference proteome</keyword>
<feature type="domain" description="Aminoacyl-transfer RNA synthetases class-II family profile" evidence="8">
    <location>
        <begin position="156"/>
        <end position="560"/>
    </location>
</feature>
<dbReference type="InterPro" id="IPR004115">
    <property type="entry name" value="GAD-like_sf"/>
</dbReference>
<dbReference type="PANTHER" id="PTHR22594">
    <property type="entry name" value="ASPARTYL/LYSYL-TRNA SYNTHETASE"/>
    <property type="match status" value="1"/>
</dbReference>
<protein>
    <recommendedName>
        <fullName evidence="7">Aspartate--tRNA(Asp/Asn) ligase</fullName>
        <ecNumber evidence="7">6.1.1.23</ecNumber>
    </recommendedName>
    <alternativeName>
        <fullName evidence="7">Aspartyl-tRNA synthetase</fullName>
        <shortName evidence="7">AspRS</shortName>
    </alternativeName>
    <alternativeName>
        <fullName evidence="7">Non-discriminating aspartyl-tRNA synthetase</fullName>
        <shortName evidence="7">ND-AspRS</shortName>
    </alternativeName>
</protein>
<dbReference type="InterPro" id="IPR004364">
    <property type="entry name" value="Aa-tRNA-synt_II"/>
</dbReference>
<dbReference type="InterPro" id="IPR047090">
    <property type="entry name" value="AspRS_core"/>
</dbReference>
<organism evidence="9 10">
    <name type="scientific">Candidatus Protochlamydia naegleriophila</name>
    <dbReference type="NCBI Taxonomy" id="389348"/>
    <lineage>
        <taxon>Bacteria</taxon>
        <taxon>Pseudomonadati</taxon>
        <taxon>Chlamydiota</taxon>
        <taxon>Chlamydiia</taxon>
        <taxon>Parachlamydiales</taxon>
        <taxon>Parachlamydiaceae</taxon>
        <taxon>Candidatus Protochlamydia</taxon>
    </lineage>
</organism>
<dbReference type="Pfam" id="PF00152">
    <property type="entry name" value="tRNA-synt_2"/>
    <property type="match status" value="1"/>
</dbReference>
<dbReference type="EC" id="6.1.1.23" evidence="7"/>
<evidence type="ECO:0000256" key="3">
    <source>
        <dbReference type="ARBA" id="ARBA00022741"/>
    </source>
</evidence>
<dbReference type="Proteomes" id="UP000069902">
    <property type="component" value="Chromosome cPNK"/>
</dbReference>
<feature type="binding site" evidence="7">
    <location>
        <begin position="226"/>
        <end position="228"/>
    </location>
    <ligand>
        <name>ATP</name>
        <dbReference type="ChEBI" id="CHEBI:30616"/>
    </ligand>
</feature>
<evidence type="ECO:0000313" key="9">
    <source>
        <dbReference type="EMBL" id="CUI17594.1"/>
    </source>
</evidence>
<dbReference type="PANTHER" id="PTHR22594:SF5">
    <property type="entry name" value="ASPARTATE--TRNA LIGASE, MITOCHONDRIAL"/>
    <property type="match status" value="1"/>
</dbReference>
<evidence type="ECO:0000256" key="1">
    <source>
        <dbReference type="ARBA" id="ARBA00006303"/>
    </source>
</evidence>
<feature type="site" description="Important for tRNA non-discrimination" evidence="7">
    <location>
        <position position="87"/>
    </location>
</feature>
<dbReference type="CDD" id="cd04317">
    <property type="entry name" value="EcAspRS_like_N"/>
    <property type="match status" value="1"/>
</dbReference>
<dbReference type="GO" id="GO:0005524">
    <property type="term" value="F:ATP binding"/>
    <property type="evidence" value="ECO:0007669"/>
    <property type="project" value="UniProtKB-UniRule"/>
</dbReference>
<dbReference type="InterPro" id="IPR012340">
    <property type="entry name" value="NA-bd_OB-fold"/>
</dbReference>
<dbReference type="Pfam" id="PF01336">
    <property type="entry name" value="tRNA_anti-codon"/>
    <property type="match status" value="1"/>
</dbReference>
<dbReference type="Gene3D" id="3.30.1360.30">
    <property type="entry name" value="GAD-like domain"/>
    <property type="match status" value="1"/>
</dbReference>
<comment type="similarity">
    <text evidence="1 7">Belongs to the class-II aminoacyl-tRNA synthetase family. Type 1 subfamily.</text>
</comment>
<feature type="binding site" evidence="7">
    <location>
        <position position="494"/>
    </location>
    <ligand>
        <name>L-aspartate</name>
        <dbReference type="ChEBI" id="CHEBI:29991"/>
    </ligand>
</feature>
<dbReference type="AlphaFoldDB" id="A0A0U5JFI1"/>
<dbReference type="Gene3D" id="2.40.50.140">
    <property type="entry name" value="Nucleic acid-binding proteins"/>
    <property type="match status" value="1"/>
</dbReference>
<proteinExistence type="inferred from homology"/>
<comment type="subunit">
    <text evidence="7">Homodimer.</text>
</comment>
<feature type="binding site" evidence="7">
    <location>
        <position position="226"/>
    </location>
    <ligand>
        <name>L-aspartate</name>
        <dbReference type="ChEBI" id="CHEBI:29991"/>
    </ligand>
</feature>
<evidence type="ECO:0000256" key="7">
    <source>
        <dbReference type="HAMAP-Rule" id="MF_00044"/>
    </source>
</evidence>
<feature type="region of interest" description="Aspartate" evidence="7">
    <location>
        <begin position="204"/>
        <end position="207"/>
    </location>
</feature>
<dbReference type="PATRIC" id="fig|389348.3.peg.2237"/>
<accession>A0A0U5JFI1</accession>
<name>A0A0U5JFI1_9BACT</name>
<dbReference type="NCBIfam" id="TIGR00459">
    <property type="entry name" value="aspS_bact"/>
    <property type="match status" value="1"/>
</dbReference>
<dbReference type="InParanoid" id="A0A0U5JFI1"/>
<comment type="subcellular location">
    <subcellularLocation>
        <location evidence="7">Cytoplasm</location>
    </subcellularLocation>
</comment>
<keyword evidence="7" id="KW-0963">Cytoplasm</keyword>
<dbReference type="SUPFAM" id="SSF55261">
    <property type="entry name" value="GAD domain-like"/>
    <property type="match status" value="1"/>
</dbReference>
<comment type="function">
    <text evidence="7">Aspartyl-tRNA synthetase with relaxed tRNA specificity since it is able to aspartylate not only its cognate tRNA(Asp) but also tRNA(Asn). Reaction proceeds in two steps: L-aspartate is first activated by ATP to form Asp-AMP and then transferred to the acceptor end of tRNA(Asp/Asn).</text>
</comment>
<feature type="binding site" evidence="7">
    <location>
        <begin position="539"/>
        <end position="542"/>
    </location>
    <ligand>
        <name>ATP</name>
        <dbReference type="ChEBI" id="CHEBI:30616"/>
    </ligand>
</feature>
<dbReference type="PRINTS" id="PR01042">
    <property type="entry name" value="TRNASYNTHASP"/>
</dbReference>
<evidence type="ECO:0000313" key="10">
    <source>
        <dbReference type="Proteomes" id="UP000069902"/>
    </source>
</evidence>
<dbReference type="InterPro" id="IPR004365">
    <property type="entry name" value="NA-bd_OB_tRNA"/>
</dbReference>